<protein>
    <recommendedName>
        <fullName evidence="1">DUF7791 domain-containing protein</fullName>
    </recommendedName>
</protein>
<gene>
    <name evidence="2" type="ORF">FTOL_13742</name>
</gene>
<dbReference type="PANTHER" id="PTHR10039">
    <property type="entry name" value="AMELOGENIN"/>
    <property type="match status" value="1"/>
</dbReference>
<dbReference type="InterPro" id="IPR056693">
    <property type="entry name" value="DUF7791"/>
</dbReference>
<evidence type="ECO:0000259" key="1">
    <source>
        <dbReference type="Pfam" id="PF25053"/>
    </source>
</evidence>
<evidence type="ECO:0000313" key="2">
    <source>
        <dbReference type="EMBL" id="SPJ92455.1"/>
    </source>
</evidence>
<dbReference type="Proteomes" id="UP001187734">
    <property type="component" value="Unassembled WGS sequence"/>
</dbReference>
<dbReference type="Pfam" id="PF25053">
    <property type="entry name" value="DUF7791"/>
    <property type="match status" value="1"/>
</dbReference>
<keyword evidence="3" id="KW-1185">Reference proteome</keyword>
<dbReference type="EMBL" id="ONZP01000994">
    <property type="protein sequence ID" value="SPJ92455.1"/>
    <property type="molecule type" value="Genomic_DNA"/>
</dbReference>
<evidence type="ECO:0000313" key="3">
    <source>
        <dbReference type="Proteomes" id="UP001187734"/>
    </source>
</evidence>
<comment type="caution">
    <text evidence="2">The sequence shown here is derived from an EMBL/GenBank/DDBJ whole genome shotgun (WGS) entry which is preliminary data.</text>
</comment>
<organism evidence="2 3">
    <name type="scientific">Fusarium torulosum</name>
    <dbReference type="NCBI Taxonomy" id="33205"/>
    <lineage>
        <taxon>Eukaryota</taxon>
        <taxon>Fungi</taxon>
        <taxon>Dikarya</taxon>
        <taxon>Ascomycota</taxon>
        <taxon>Pezizomycotina</taxon>
        <taxon>Sordariomycetes</taxon>
        <taxon>Hypocreomycetidae</taxon>
        <taxon>Hypocreales</taxon>
        <taxon>Nectriaceae</taxon>
        <taxon>Fusarium</taxon>
    </lineage>
</organism>
<dbReference type="AlphaFoldDB" id="A0AAE8SQ55"/>
<dbReference type="PANTHER" id="PTHR10039:SF5">
    <property type="entry name" value="NACHT DOMAIN-CONTAINING PROTEIN"/>
    <property type="match status" value="1"/>
</dbReference>
<proteinExistence type="predicted"/>
<reference evidence="2" key="1">
    <citation type="submission" date="2018-03" db="EMBL/GenBank/DDBJ databases">
        <authorList>
            <person name="Guldener U."/>
        </authorList>
    </citation>
    <scope>NUCLEOTIDE SEQUENCE</scope>
</reference>
<name>A0AAE8SQ55_9HYPO</name>
<feature type="domain" description="DUF7791" evidence="1">
    <location>
        <begin position="184"/>
        <end position="339"/>
    </location>
</feature>
<sequence length="664" mass="75437">MFLAREEPSTFTPSLWEVKRALKAIVEHQADECFFFAVDGLDEYDADSAEMALLAKVFKLLSSFPHVKSVLSSRPLVTFEQSFDDCPRLRLHELTRPDITAFVESSVRQYHCLQRLITKDPSATESFVQEIVDGSSGVFLWVQLVVSSLLEGLRNGDEIDDLKERLHELPTDLEALYRHMWDRIPLKYRSKASRLLRLVETATYEGGRISVLGASFAVEPDEEHVFRCPVAPLTEVEMTSRYEDARVQISSRCMGLIEVSHLNLAASSLNTGGAFNTDLYENVLDYSKFKHPHVVFIHRTISEFIASPDVRDKLRDADPDFSPTQALLRSAIYRIKTYMFQGVKPAGMPKSLEALVYYALFMAGRAESATKEAQRRLLLELDKAMTQHAREYFPEHQGHWTDCLVEQGDVGAFKNASTTLVASHNTFLSVAVRHGLVYFVRDQFTASPPATIEKEGRPLLDYALRPYTLDPKLHAFALSRRPDLVKFLLEKGCDPNDKWEDVSLWEWFLRDLICQSSNDSHFFETTPAIIHYLLQRVSIENLNVTFQGQVLQRFSKRVVSYNALGMFNAMTKDPDAFPFRPGNWLGFQAEMRGICSSMKTLQPNSTGLGPVSILEIPQPSPETPRMCTGHPEQLDKIELPIGVTREKKDKNIIRVIKSLFCNII</sequence>
<accession>A0AAE8SQ55</accession>